<sequence>PRKKKKKCFSINKEKNMRLKSTLHLIKKGRVCEFVFMCFCFNIKYDFDSLLMSSKLFFLFFILGKIKKIKMKKNKEKKFEKIRRKKEKENKKK</sequence>
<reference evidence="1 2" key="1">
    <citation type="journal article" date="2013" name="Curr. Biol.">
        <title>The Genome of the Foraminiferan Reticulomyxa filosa.</title>
        <authorList>
            <person name="Glockner G."/>
            <person name="Hulsmann N."/>
            <person name="Schleicher M."/>
            <person name="Noegel A.A."/>
            <person name="Eichinger L."/>
            <person name="Gallinger C."/>
            <person name="Pawlowski J."/>
            <person name="Sierra R."/>
            <person name="Euteneuer U."/>
            <person name="Pillet L."/>
            <person name="Moustafa A."/>
            <person name="Platzer M."/>
            <person name="Groth M."/>
            <person name="Szafranski K."/>
            <person name="Schliwa M."/>
        </authorList>
    </citation>
    <scope>NUCLEOTIDE SEQUENCE [LARGE SCALE GENOMIC DNA]</scope>
</reference>
<protein>
    <submittedName>
        <fullName evidence="1">Uncharacterized protein</fullName>
    </submittedName>
</protein>
<proteinExistence type="predicted"/>
<evidence type="ECO:0000313" key="2">
    <source>
        <dbReference type="Proteomes" id="UP000023152"/>
    </source>
</evidence>
<feature type="non-terminal residue" evidence="1">
    <location>
        <position position="1"/>
    </location>
</feature>
<accession>X6MGM0</accession>
<keyword evidence="2" id="KW-1185">Reference proteome</keyword>
<dbReference type="EMBL" id="ASPP01021287">
    <property type="protein sequence ID" value="ETO12562.1"/>
    <property type="molecule type" value="Genomic_DNA"/>
</dbReference>
<comment type="caution">
    <text evidence="1">The sequence shown here is derived from an EMBL/GenBank/DDBJ whole genome shotgun (WGS) entry which is preliminary data.</text>
</comment>
<name>X6MGM0_RETFI</name>
<evidence type="ECO:0000313" key="1">
    <source>
        <dbReference type="EMBL" id="ETO12562.1"/>
    </source>
</evidence>
<organism evidence="1 2">
    <name type="scientific">Reticulomyxa filosa</name>
    <dbReference type="NCBI Taxonomy" id="46433"/>
    <lineage>
        <taxon>Eukaryota</taxon>
        <taxon>Sar</taxon>
        <taxon>Rhizaria</taxon>
        <taxon>Retaria</taxon>
        <taxon>Foraminifera</taxon>
        <taxon>Monothalamids</taxon>
        <taxon>Reticulomyxidae</taxon>
        <taxon>Reticulomyxa</taxon>
    </lineage>
</organism>
<dbReference type="Proteomes" id="UP000023152">
    <property type="component" value="Unassembled WGS sequence"/>
</dbReference>
<gene>
    <name evidence="1" type="ORF">RFI_24813</name>
</gene>
<dbReference type="AlphaFoldDB" id="X6MGM0"/>